<dbReference type="AlphaFoldDB" id="E3KGZ3"/>
<proteinExistence type="predicted"/>
<gene>
    <name evidence="2" type="ORF">PGTG_09281</name>
</gene>
<dbReference type="InParanoid" id="E3KGZ3"/>
<feature type="region of interest" description="Disordered" evidence="1">
    <location>
        <begin position="1"/>
        <end position="102"/>
    </location>
</feature>
<dbReference type="EMBL" id="DS178287">
    <property type="protein sequence ID" value="EFP83568.2"/>
    <property type="molecule type" value="Genomic_DNA"/>
</dbReference>
<evidence type="ECO:0000313" key="2">
    <source>
        <dbReference type="EMBL" id="EFP83568.2"/>
    </source>
</evidence>
<organism evidence="2 3">
    <name type="scientific">Puccinia graminis f. sp. tritici (strain CRL 75-36-700-3 / race SCCL)</name>
    <name type="common">Black stem rust fungus</name>
    <dbReference type="NCBI Taxonomy" id="418459"/>
    <lineage>
        <taxon>Eukaryota</taxon>
        <taxon>Fungi</taxon>
        <taxon>Dikarya</taxon>
        <taxon>Basidiomycota</taxon>
        <taxon>Pucciniomycotina</taxon>
        <taxon>Pucciniomycetes</taxon>
        <taxon>Pucciniales</taxon>
        <taxon>Pucciniaceae</taxon>
        <taxon>Puccinia</taxon>
    </lineage>
</organism>
<dbReference type="Proteomes" id="UP000008783">
    <property type="component" value="Unassembled WGS sequence"/>
</dbReference>
<name>E3KGZ3_PUCGT</name>
<dbReference type="VEuPathDB" id="FungiDB:PGTG_09281"/>
<dbReference type="GeneID" id="10532252"/>
<reference evidence="3" key="2">
    <citation type="journal article" date="2011" name="Proc. Natl. Acad. Sci. U.S.A.">
        <title>Obligate biotrophy features unraveled by the genomic analysis of rust fungi.</title>
        <authorList>
            <person name="Duplessis S."/>
            <person name="Cuomo C.A."/>
            <person name="Lin Y.-C."/>
            <person name="Aerts A."/>
            <person name="Tisserant E."/>
            <person name="Veneault-Fourrey C."/>
            <person name="Joly D.L."/>
            <person name="Hacquard S."/>
            <person name="Amselem J."/>
            <person name="Cantarel B.L."/>
            <person name="Chiu R."/>
            <person name="Coutinho P.M."/>
            <person name="Feau N."/>
            <person name="Field M."/>
            <person name="Frey P."/>
            <person name="Gelhaye E."/>
            <person name="Goldberg J."/>
            <person name="Grabherr M.G."/>
            <person name="Kodira C.D."/>
            <person name="Kohler A."/>
            <person name="Kuees U."/>
            <person name="Lindquist E.A."/>
            <person name="Lucas S.M."/>
            <person name="Mago R."/>
            <person name="Mauceli E."/>
            <person name="Morin E."/>
            <person name="Murat C."/>
            <person name="Pangilinan J.L."/>
            <person name="Park R."/>
            <person name="Pearson M."/>
            <person name="Quesneville H."/>
            <person name="Rouhier N."/>
            <person name="Sakthikumar S."/>
            <person name="Salamov A.A."/>
            <person name="Schmutz J."/>
            <person name="Selles B."/>
            <person name="Shapiro H."/>
            <person name="Tanguay P."/>
            <person name="Tuskan G.A."/>
            <person name="Henrissat B."/>
            <person name="Van de Peer Y."/>
            <person name="Rouze P."/>
            <person name="Ellis J.G."/>
            <person name="Dodds P.N."/>
            <person name="Schein J.E."/>
            <person name="Zhong S."/>
            <person name="Hamelin R.C."/>
            <person name="Grigoriev I.V."/>
            <person name="Szabo L.J."/>
            <person name="Martin F."/>
        </authorList>
    </citation>
    <scope>NUCLEOTIDE SEQUENCE [LARGE SCALE GENOMIC DNA]</scope>
    <source>
        <strain evidence="3">CRL 75-36-700-3 / race SCCL</strain>
    </source>
</reference>
<reference key="1">
    <citation type="submission" date="2007-01" db="EMBL/GenBank/DDBJ databases">
        <title>The Genome Sequence of Puccinia graminis f. sp. tritici Strain CRL 75-36-700-3.</title>
        <authorList>
            <consortium name="The Broad Institute Genome Sequencing Platform"/>
            <person name="Birren B."/>
            <person name="Lander E."/>
            <person name="Galagan J."/>
            <person name="Nusbaum C."/>
            <person name="Devon K."/>
            <person name="Cuomo C."/>
            <person name="Jaffe D."/>
            <person name="Butler J."/>
            <person name="Alvarez P."/>
            <person name="Gnerre S."/>
            <person name="Grabherr M."/>
            <person name="Mauceli E."/>
            <person name="Brockman W."/>
            <person name="Young S."/>
            <person name="LaButti K."/>
            <person name="Sykes S."/>
            <person name="DeCaprio D."/>
            <person name="Crawford M."/>
            <person name="Koehrsen M."/>
            <person name="Engels R."/>
            <person name="Montgomery P."/>
            <person name="Pearson M."/>
            <person name="Howarth C."/>
            <person name="Larson L."/>
            <person name="White J."/>
            <person name="Zeng Q."/>
            <person name="Kodira C."/>
            <person name="Yandava C."/>
            <person name="Alvarado L."/>
            <person name="O'Leary S."/>
            <person name="Szabo L."/>
            <person name="Dean R."/>
            <person name="Schein J."/>
        </authorList>
    </citation>
    <scope>NUCLEOTIDE SEQUENCE</scope>
    <source>
        <strain>CRL 75-36-700-3</strain>
    </source>
</reference>
<keyword evidence="3" id="KW-1185">Reference proteome</keyword>
<dbReference type="KEGG" id="pgr:PGTG_09281"/>
<evidence type="ECO:0000313" key="3">
    <source>
        <dbReference type="Proteomes" id="UP000008783"/>
    </source>
</evidence>
<dbReference type="HOGENOM" id="CLU_2455823_0_0_1"/>
<feature type="compositionally biased region" description="Low complexity" evidence="1">
    <location>
        <begin position="54"/>
        <end position="65"/>
    </location>
</feature>
<dbReference type="OrthoDB" id="2514137at2759"/>
<feature type="compositionally biased region" description="Basic and acidic residues" evidence="1">
    <location>
        <begin position="16"/>
        <end position="53"/>
    </location>
</feature>
<accession>E3KGZ3</accession>
<protein>
    <submittedName>
        <fullName evidence="2">Uncharacterized protein</fullName>
    </submittedName>
</protein>
<dbReference type="RefSeq" id="XP_003327987.2">
    <property type="nucleotide sequence ID" value="XM_003327939.2"/>
</dbReference>
<evidence type="ECO:0000256" key="1">
    <source>
        <dbReference type="SAM" id="MobiDB-lite"/>
    </source>
</evidence>
<sequence length="102" mass="11394">MGTGGKPPIAQLQRWMAKESAERKHWQEEAKKKQQEEEAKKKQQAEEAKKKQQENSSAAASGSTSRGPAESTNDSESDGLEEIFKAEFKKKMANSCPKSHKM</sequence>